<organism evidence="1 2">
    <name type="scientific">Klebsiella michiganensis (strain ATCC 8724 / DSM 4798 / JCM 20051 / NBRC 3318 / NRRL B-199 / KCTC 1686 / BUCSAV 143 / CCM 1901)</name>
    <dbReference type="NCBI Taxonomy" id="1006551"/>
    <lineage>
        <taxon>Bacteria</taxon>
        <taxon>Pseudomonadati</taxon>
        <taxon>Pseudomonadota</taxon>
        <taxon>Gammaproteobacteria</taxon>
        <taxon>Enterobacterales</taxon>
        <taxon>Enterobacteriaceae</taxon>
        <taxon>Klebsiella/Raoultella group</taxon>
        <taxon>Klebsiella</taxon>
    </lineage>
</organism>
<gene>
    <name evidence="1" type="ordered locus">KOX_17830</name>
</gene>
<protein>
    <submittedName>
        <fullName evidence="1">Uncharacterized protein</fullName>
    </submittedName>
</protein>
<proteinExistence type="predicted"/>
<reference evidence="1 2" key="1">
    <citation type="journal article" date="2012" name="J. Bacteriol.">
        <title>Complete genome sequence of Klebsiella oxytoca KCTC 1686, used in production of 2,3-butanediol.</title>
        <authorList>
            <person name="Shin S.H."/>
            <person name="Kim S."/>
            <person name="Kim J.Y."/>
            <person name="Lee S."/>
            <person name="Um Y."/>
            <person name="Oh M.K."/>
            <person name="Kim Y.R."/>
            <person name="Lee J."/>
            <person name="Yang K.S."/>
        </authorList>
    </citation>
    <scope>NUCLEOTIDE SEQUENCE [LARGE SCALE GENOMIC DNA]</scope>
    <source>
        <strain evidence="2">ATCC 8724 / DSM 4798 / JCM 20051 / NBRC 3318 / NRRL B-199 / KCTC 1686</strain>
    </source>
</reference>
<dbReference type="HOGENOM" id="CLU_3396980_0_0_6"/>
<sequence length="31" mass="3380">MDLFNLFCHVGIAINEIEQNGAGNAMEKNDA</sequence>
<dbReference type="Proteomes" id="UP000007843">
    <property type="component" value="Chromosome"/>
</dbReference>
<dbReference type="KEGG" id="kox:KOX_17830"/>
<dbReference type="AlphaFoldDB" id="A0A0H3HA73"/>
<evidence type="ECO:0000313" key="2">
    <source>
        <dbReference type="Proteomes" id="UP000007843"/>
    </source>
</evidence>
<dbReference type="EMBL" id="CP003218">
    <property type="protein sequence ID" value="AEX05288.1"/>
    <property type="molecule type" value="Genomic_DNA"/>
</dbReference>
<accession>A0A0H3HA73</accession>
<name>A0A0H3HA73_KLEM8</name>
<evidence type="ECO:0000313" key="1">
    <source>
        <dbReference type="EMBL" id="AEX05288.1"/>
    </source>
</evidence>